<reference evidence="2" key="1">
    <citation type="journal article" date="2005" name="Nature">
        <title>The map-based sequence of the rice genome.</title>
        <authorList>
            <consortium name="International rice genome sequencing project (IRGSP)"/>
            <person name="Matsumoto T."/>
            <person name="Wu J."/>
            <person name="Kanamori H."/>
            <person name="Katayose Y."/>
            <person name="Fujisawa M."/>
            <person name="Namiki N."/>
            <person name="Mizuno H."/>
            <person name="Yamamoto K."/>
            <person name="Antonio B.A."/>
            <person name="Baba T."/>
            <person name="Sakata K."/>
            <person name="Nagamura Y."/>
            <person name="Aoki H."/>
            <person name="Arikawa K."/>
            <person name="Arita K."/>
            <person name="Bito T."/>
            <person name="Chiden Y."/>
            <person name="Fujitsuka N."/>
            <person name="Fukunaka R."/>
            <person name="Hamada M."/>
            <person name="Harada C."/>
            <person name="Hayashi A."/>
            <person name="Hijishita S."/>
            <person name="Honda M."/>
            <person name="Hosokawa S."/>
            <person name="Ichikawa Y."/>
            <person name="Idonuma A."/>
            <person name="Iijima M."/>
            <person name="Ikeda M."/>
            <person name="Ikeno M."/>
            <person name="Ito K."/>
            <person name="Ito S."/>
            <person name="Ito T."/>
            <person name="Ito Y."/>
            <person name="Ito Y."/>
            <person name="Iwabuchi A."/>
            <person name="Kamiya K."/>
            <person name="Karasawa W."/>
            <person name="Kurita K."/>
            <person name="Katagiri S."/>
            <person name="Kikuta A."/>
            <person name="Kobayashi H."/>
            <person name="Kobayashi N."/>
            <person name="Machita K."/>
            <person name="Maehara T."/>
            <person name="Masukawa M."/>
            <person name="Mizubayashi T."/>
            <person name="Mukai Y."/>
            <person name="Nagasaki H."/>
            <person name="Nagata Y."/>
            <person name="Naito S."/>
            <person name="Nakashima M."/>
            <person name="Nakama Y."/>
            <person name="Nakamichi Y."/>
            <person name="Nakamura M."/>
            <person name="Meguro A."/>
            <person name="Negishi M."/>
            <person name="Ohta I."/>
            <person name="Ohta T."/>
            <person name="Okamoto M."/>
            <person name="Ono N."/>
            <person name="Saji S."/>
            <person name="Sakaguchi M."/>
            <person name="Sakai K."/>
            <person name="Shibata M."/>
            <person name="Shimokawa T."/>
            <person name="Song J."/>
            <person name="Takazaki Y."/>
            <person name="Terasawa K."/>
            <person name="Tsugane M."/>
            <person name="Tsuji K."/>
            <person name="Ueda S."/>
            <person name="Waki K."/>
            <person name="Yamagata H."/>
            <person name="Yamamoto M."/>
            <person name="Yamamoto S."/>
            <person name="Yamane H."/>
            <person name="Yoshiki S."/>
            <person name="Yoshihara R."/>
            <person name="Yukawa K."/>
            <person name="Zhong H."/>
            <person name="Yano M."/>
            <person name="Yuan Q."/>
            <person name="Ouyang S."/>
            <person name="Liu J."/>
            <person name="Jones K.M."/>
            <person name="Gansberger K."/>
            <person name="Moffat K."/>
            <person name="Hill J."/>
            <person name="Bera J."/>
            <person name="Fadrosh D."/>
            <person name="Jin S."/>
            <person name="Johri S."/>
            <person name="Kim M."/>
            <person name="Overton L."/>
            <person name="Reardon M."/>
            <person name="Tsitrin T."/>
            <person name="Vuong H."/>
            <person name="Weaver B."/>
            <person name="Ciecko A."/>
            <person name="Tallon L."/>
            <person name="Jackson J."/>
            <person name="Pai G."/>
            <person name="Aken S.V."/>
            <person name="Utterback T."/>
            <person name="Reidmuller S."/>
            <person name="Feldblyum T."/>
            <person name="Hsiao J."/>
            <person name="Zismann V."/>
            <person name="Iobst S."/>
            <person name="de Vazeille A.R."/>
            <person name="Buell C.R."/>
            <person name="Ying K."/>
            <person name="Li Y."/>
            <person name="Lu T."/>
            <person name="Huang Y."/>
            <person name="Zhao Q."/>
            <person name="Feng Q."/>
            <person name="Zhang L."/>
            <person name="Zhu J."/>
            <person name="Weng Q."/>
            <person name="Mu J."/>
            <person name="Lu Y."/>
            <person name="Fan D."/>
            <person name="Liu Y."/>
            <person name="Guan J."/>
            <person name="Zhang Y."/>
            <person name="Yu S."/>
            <person name="Liu X."/>
            <person name="Zhang Y."/>
            <person name="Hong G."/>
            <person name="Han B."/>
            <person name="Choisne N."/>
            <person name="Demange N."/>
            <person name="Orjeda G."/>
            <person name="Samain S."/>
            <person name="Cattolico L."/>
            <person name="Pelletier E."/>
            <person name="Couloux A."/>
            <person name="Segurens B."/>
            <person name="Wincker P."/>
            <person name="D'Hont A."/>
            <person name="Scarpelli C."/>
            <person name="Weissenbach J."/>
            <person name="Salanoubat M."/>
            <person name="Quetier F."/>
            <person name="Yu Y."/>
            <person name="Kim H.R."/>
            <person name="Rambo T."/>
            <person name="Currie J."/>
            <person name="Collura K."/>
            <person name="Luo M."/>
            <person name="Yang T."/>
            <person name="Ammiraju J.S.S."/>
            <person name="Engler F."/>
            <person name="Soderlund C."/>
            <person name="Wing R.A."/>
            <person name="Palmer L.E."/>
            <person name="de la Bastide M."/>
            <person name="Spiegel L."/>
            <person name="Nascimento L."/>
            <person name="Zutavern T."/>
            <person name="O'Shaughnessy A."/>
            <person name="Dike S."/>
            <person name="Dedhia N."/>
            <person name="Preston R."/>
            <person name="Balija V."/>
            <person name="McCombie W.R."/>
            <person name="Chow T."/>
            <person name="Chen H."/>
            <person name="Chung M."/>
            <person name="Chen C."/>
            <person name="Shaw J."/>
            <person name="Wu H."/>
            <person name="Hsiao K."/>
            <person name="Chao Y."/>
            <person name="Chu M."/>
            <person name="Cheng C."/>
            <person name="Hour A."/>
            <person name="Lee P."/>
            <person name="Lin S."/>
            <person name="Lin Y."/>
            <person name="Liou J."/>
            <person name="Liu S."/>
            <person name="Hsing Y."/>
            <person name="Raghuvanshi S."/>
            <person name="Mohanty A."/>
            <person name="Bharti A.K."/>
            <person name="Gaur A."/>
            <person name="Gupta V."/>
            <person name="Kumar D."/>
            <person name="Ravi V."/>
            <person name="Vij S."/>
            <person name="Kapur A."/>
            <person name="Khurana P."/>
            <person name="Khurana P."/>
            <person name="Khurana J.P."/>
            <person name="Tyagi A.K."/>
            <person name="Gaikwad K."/>
            <person name="Singh A."/>
            <person name="Dalal V."/>
            <person name="Srivastava S."/>
            <person name="Dixit A."/>
            <person name="Pal A.K."/>
            <person name="Ghazi I.A."/>
            <person name="Yadav M."/>
            <person name="Pandit A."/>
            <person name="Bhargava A."/>
            <person name="Sureshbabu K."/>
            <person name="Batra K."/>
            <person name="Sharma T.R."/>
            <person name="Mohapatra T."/>
            <person name="Singh N.K."/>
            <person name="Messing J."/>
            <person name="Nelson A.B."/>
            <person name="Fuks G."/>
            <person name="Kavchok S."/>
            <person name="Keizer G."/>
            <person name="Linton E."/>
            <person name="Llaca V."/>
            <person name="Song R."/>
            <person name="Tanyolac B."/>
            <person name="Young S."/>
            <person name="Ho-Il K."/>
            <person name="Hahn J.H."/>
            <person name="Sangsakoo G."/>
            <person name="Vanavichit A."/>
            <person name="de Mattos Luiz.A.T."/>
            <person name="Zimmer P.D."/>
            <person name="Malone G."/>
            <person name="Dellagostin O."/>
            <person name="de Oliveira A.C."/>
            <person name="Bevan M."/>
            <person name="Bancroft I."/>
            <person name="Minx P."/>
            <person name="Cordum H."/>
            <person name="Wilson R."/>
            <person name="Cheng Z."/>
            <person name="Jin W."/>
            <person name="Jiang J."/>
            <person name="Leong S.A."/>
            <person name="Iwama H."/>
            <person name="Gojobori T."/>
            <person name="Itoh T."/>
            <person name="Niimura Y."/>
            <person name="Fujii Y."/>
            <person name="Habara T."/>
            <person name="Sakai H."/>
            <person name="Sato Y."/>
            <person name="Wilson G."/>
            <person name="Kumar K."/>
            <person name="McCouch S."/>
            <person name="Juretic N."/>
            <person name="Hoen D."/>
            <person name="Wright S."/>
            <person name="Bruskiewich R."/>
            <person name="Bureau T."/>
            <person name="Miyao A."/>
            <person name="Hirochika H."/>
            <person name="Nishikawa T."/>
            <person name="Kadowaki K."/>
            <person name="Sugiura M."/>
            <person name="Burr B."/>
            <person name="Sasaki T."/>
        </authorList>
    </citation>
    <scope>NUCLEOTIDE SEQUENCE [LARGE SCALE GENOMIC DNA]</scope>
    <source>
        <strain evidence="2">cv. Nipponbare</strain>
    </source>
</reference>
<reference evidence="1 2" key="3">
    <citation type="journal article" date="2013" name="Rice">
        <title>Improvement of the Oryza sativa Nipponbare reference genome using next generation sequence and optical map data.</title>
        <authorList>
            <person name="Kawahara Y."/>
            <person name="de la Bastide M."/>
            <person name="Hamilton J.P."/>
            <person name="Kanamori H."/>
            <person name="McCombie W.R."/>
            <person name="Ouyang S."/>
            <person name="Schwartz D.C."/>
            <person name="Tanaka T."/>
            <person name="Wu J."/>
            <person name="Zhou S."/>
            <person name="Childs K.L."/>
            <person name="Davidson R.M."/>
            <person name="Lin H."/>
            <person name="Quesada-Ocampo L."/>
            <person name="Vaillancourt B."/>
            <person name="Sakai H."/>
            <person name="Lee S.S."/>
            <person name="Kim J."/>
            <person name="Numa H."/>
            <person name="Itoh T."/>
            <person name="Buell C.R."/>
            <person name="Matsumoto T."/>
        </authorList>
    </citation>
    <scope>NUCLEOTIDE SEQUENCE [LARGE SCALE GENOMIC DNA]</scope>
    <source>
        <strain evidence="2">cv. Nipponbare</strain>
    </source>
</reference>
<dbReference type="AlphaFoldDB" id="A0A0P0VT52"/>
<proteinExistence type="predicted"/>
<dbReference type="EMBL" id="AP014959">
    <property type="protein sequence ID" value="BAS82253.1"/>
    <property type="molecule type" value="Genomic_DNA"/>
</dbReference>
<keyword evidence="2" id="KW-1185">Reference proteome</keyword>
<evidence type="ECO:0000313" key="2">
    <source>
        <dbReference type="Proteomes" id="UP000059680"/>
    </source>
</evidence>
<accession>A0A0P0VT52</accession>
<protein>
    <submittedName>
        <fullName evidence="1">Os03g0144401 protein</fullName>
    </submittedName>
</protein>
<dbReference type="PaxDb" id="39947-A0A0P0VT52"/>
<dbReference type="Proteomes" id="UP000059680">
    <property type="component" value="Chromosome 3"/>
</dbReference>
<evidence type="ECO:0000313" key="1">
    <source>
        <dbReference type="EMBL" id="BAS82253.1"/>
    </source>
</evidence>
<organism evidence="1 2">
    <name type="scientific">Oryza sativa subsp. japonica</name>
    <name type="common">Rice</name>
    <dbReference type="NCBI Taxonomy" id="39947"/>
    <lineage>
        <taxon>Eukaryota</taxon>
        <taxon>Viridiplantae</taxon>
        <taxon>Streptophyta</taxon>
        <taxon>Embryophyta</taxon>
        <taxon>Tracheophyta</taxon>
        <taxon>Spermatophyta</taxon>
        <taxon>Magnoliopsida</taxon>
        <taxon>Liliopsida</taxon>
        <taxon>Poales</taxon>
        <taxon>Poaceae</taxon>
        <taxon>BOP clade</taxon>
        <taxon>Oryzoideae</taxon>
        <taxon>Oryzeae</taxon>
        <taxon>Oryzinae</taxon>
        <taxon>Oryza</taxon>
        <taxon>Oryza sativa</taxon>
    </lineage>
</organism>
<reference evidence="1 2" key="2">
    <citation type="journal article" date="2013" name="Plant Cell Physiol.">
        <title>Rice Annotation Project Database (RAP-DB): an integrative and interactive database for rice genomics.</title>
        <authorList>
            <person name="Sakai H."/>
            <person name="Lee S.S."/>
            <person name="Tanaka T."/>
            <person name="Numa H."/>
            <person name="Kim J."/>
            <person name="Kawahara Y."/>
            <person name="Wakimoto H."/>
            <person name="Yang C.C."/>
            <person name="Iwamoto M."/>
            <person name="Abe T."/>
            <person name="Yamada Y."/>
            <person name="Muto A."/>
            <person name="Inokuchi H."/>
            <person name="Ikemura T."/>
            <person name="Matsumoto T."/>
            <person name="Sasaki T."/>
            <person name="Itoh T."/>
        </authorList>
    </citation>
    <scope>NUCLEOTIDE SEQUENCE [LARGE SCALE GENOMIC DNA]</scope>
    <source>
        <strain evidence="2">cv. Nipponbare</strain>
    </source>
</reference>
<name>A0A0P0VT52_ORYSJ</name>
<dbReference type="InParanoid" id="A0A0P0VT52"/>
<sequence>MTEMARCKSSCDNRSHSRIDRWCPVDLQNTEAGSSTWQWQCLLSGHLAFVAAVYHKRIVVTFPSPIPSVDRLFFSGAGHLTSMAALLSPPAIMRWQKSEIYCAKARVFQPIVFGPYMYSRGSESANCNNCGRGAYRCKS</sequence>
<gene>
    <name evidence="1" type="ordered locus">Os03g0144401</name>
    <name evidence="1" type="ORF">OSNPB_030144401</name>
</gene>